<dbReference type="SUPFAM" id="SSF53098">
    <property type="entry name" value="Ribonuclease H-like"/>
    <property type="match status" value="1"/>
</dbReference>
<dbReference type="PANTHER" id="PTHR46481">
    <property type="entry name" value="ZINC FINGER BED DOMAIN-CONTAINING PROTEIN 4"/>
    <property type="match status" value="1"/>
</dbReference>
<proteinExistence type="predicted"/>
<evidence type="ECO:0000313" key="8">
    <source>
        <dbReference type="EMBL" id="KAJ5264499.1"/>
    </source>
</evidence>
<evidence type="ECO:0000259" key="7">
    <source>
        <dbReference type="Pfam" id="PF05699"/>
    </source>
</evidence>
<dbReference type="Pfam" id="PF05699">
    <property type="entry name" value="Dimer_Tnp_hAT"/>
    <property type="match status" value="1"/>
</dbReference>
<keyword evidence="4" id="KW-0862">Zinc</keyword>
<feature type="domain" description="HAT C-terminal dimerisation" evidence="7">
    <location>
        <begin position="643"/>
        <end position="714"/>
    </location>
</feature>
<sequence>MSQSQFSDFTSSFYGENDDSQILNSSASQLTQDPWEPNFLRPIAPLPPPPSLIRVGPDRQKSFVLYNTMVHSEWVDWWLETEYGAKSKIKWDSQRHTAIWDNYHQVAHITDGSPKVMCKRCTLVERKYITRAHRQCKNISKQQHVYVSENKSSKITTFLQPELPNSSNTPFSSEEWEENILQFLTLNRLPFNLVENTSFKRLFYKARSAPTILPFPSADTMRRRLSTIVKDRHQRILRTLPDNAKISIALDCWTSPFSQAFMAITGYFIDTDWVYREVLLGFKPISGSHTGSNLSNTLLETLSDHNITDRVFGLTTDNASNNKTLATSLQQALPEDTIITRIPCLAHVIQLSLNQLLSQLKADPKNDSTERRWTENESKLARQNAKQQSYQISSTLNKIRFLAIYINGSPQRREAFYNLQTTDVKIVPLQDVKTRWNSTYLMLRRAKRLRSIFTLFCIEYETEEMLLSDQEWRQIDYLLCITEPFFDYTTQLSKTRDITAHFVFKIYNKLFAHLEKSMRQLQRKRVVWKKQMFNALEAGRVKLDEYYSQTDSIRGHIYAISTMLAPVNKFKFFRTSDWDDHWRGVYRTSFCKTLAPYQAQLEDLSQVRTPKALIKPLSTLESMLDGPDPNEDISDMSADNEASQYLDSDTISMNPLTFWKEHQSRFPAIAALARDVLSFPATGAGVERLFNTARDICHYRRGRIKSETVEDLMMFLCTSSEIEAAKEEKDGKLDSVEFLPISDTEEEDHEIDNEDLIELVPDVVERDKEPEPSLPWTATQIRASGRKRKSREDDLFEYH</sequence>
<organism evidence="8 9">
    <name type="scientific">Penicillium chrysogenum</name>
    <name type="common">Penicillium notatum</name>
    <dbReference type="NCBI Taxonomy" id="5076"/>
    <lineage>
        <taxon>Eukaryota</taxon>
        <taxon>Fungi</taxon>
        <taxon>Dikarya</taxon>
        <taxon>Ascomycota</taxon>
        <taxon>Pezizomycotina</taxon>
        <taxon>Eurotiomycetes</taxon>
        <taxon>Eurotiomycetidae</taxon>
        <taxon>Eurotiales</taxon>
        <taxon>Aspergillaceae</taxon>
        <taxon>Penicillium</taxon>
        <taxon>Penicillium chrysogenum species complex</taxon>
    </lineage>
</organism>
<keyword evidence="2" id="KW-0479">Metal-binding</keyword>
<evidence type="ECO:0000256" key="6">
    <source>
        <dbReference type="SAM" id="MobiDB-lite"/>
    </source>
</evidence>
<evidence type="ECO:0000256" key="2">
    <source>
        <dbReference type="ARBA" id="ARBA00022723"/>
    </source>
</evidence>
<dbReference type="InterPro" id="IPR012337">
    <property type="entry name" value="RNaseH-like_sf"/>
</dbReference>
<feature type="compositionally biased region" description="Basic and acidic residues" evidence="6">
    <location>
        <begin position="790"/>
        <end position="799"/>
    </location>
</feature>
<keyword evidence="5" id="KW-0539">Nucleus</keyword>
<protein>
    <recommendedName>
        <fullName evidence="7">HAT C-terminal dimerisation domain-containing protein</fullName>
    </recommendedName>
</protein>
<dbReference type="PANTHER" id="PTHR46481:SF10">
    <property type="entry name" value="ZINC FINGER BED DOMAIN-CONTAINING PROTEIN 39"/>
    <property type="match status" value="1"/>
</dbReference>
<accession>A0ABQ8WD61</accession>
<evidence type="ECO:0000256" key="3">
    <source>
        <dbReference type="ARBA" id="ARBA00022771"/>
    </source>
</evidence>
<dbReference type="InterPro" id="IPR008906">
    <property type="entry name" value="HATC_C_dom"/>
</dbReference>
<dbReference type="Proteomes" id="UP001220256">
    <property type="component" value="Unassembled WGS sequence"/>
</dbReference>
<keyword evidence="9" id="KW-1185">Reference proteome</keyword>
<evidence type="ECO:0000313" key="9">
    <source>
        <dbReference type="Proteomes" id="UP001220256"/>
    </source>
</evidence>
<comment type="subcellular location">
    <subcellularLocation>
        <location evidence="1">Nucleus</location>
    </subcellularLocation>
</comment>
<name>A0ABQ8WD61_PENCH</name>
<reference evidence="8 9" key="1">
    <citation type="journal article" date="2023" name="IMA Fungus">
        <title>Comparative genomic study of the Penicillium genus elucidates a diverse pangenome and 15 lateral gene transfer events.</title>
        <authorList>
            <person name="Petersen C."/>
            <person name="Sorensen T."/>
            <person name="Nielsen M.R."/>
            <person name="Sondergaard T.E."/>
            <person name="Sorensen J.L."/>
            <person name="Fitzpatrick D.A."/>
            <person name="Frisvad J.C."/>
            <person name="Nielsen K.L."/>
        </authorList>
    </citation>
    <scope>NUCLEOTIDE SEQUENCE [LARGE SCALE GENOMIC DNA]</scope>
    <source>
        <strain evidence="8 9">IBT 3361</strain>
    </source>
</reference>
<feature type="region of interest" description="Disordered" evidence="6">
    <location>
        <begin position="764"/>
        <end position="799"/>
    </location>
</feature>
<evidence type="ECO:0000256" key="5">
    <source>
        <dbReference type="ARBA" id="ARBA00023242"/>
    </source>
</evidence>
<comment type="caution">
    <text evidence="8">The sequence shown here is derived from an EMBL/GenBank/DDBJ whole genome shotgun (WGS) entry which is preliminary data.</text>
</comment>
<evidence type="ECO:0000256" key="1">
    <source>
        <dbReference type="ARBA" id="ARBA00004123"/>
    </source>
</evidence>
<dbReference type="InterPro" id="IPR052035">
    <property type="entry name" value="ZnF_BED_domain_contain"/>
</dbReference>
<keyword evidence="3" id="KW-0863">Zinc-finger</keyword>
<gene>
    <name evidence="8" type="ORF">N7505_007292</name>
</gene>
<evidence type="ECO:0000256" key="4">
    <source>
        <dbReference type="ARBA" id="ARBA00022833"/>
    </source>
</evidence>
<dbReference type="EMBL" id="JAPVEB010000004">
    <property type="protein sequence ID" value="KAJ5264499.1"/>
    <property type="molecule type" value="Genomic_DNA"/>
</dbReference>